<dbReference type="OrthoDB" id="1937319at2"/>
<reference evidence="2 3" key="1">
    <citation type="journal article" date="2001" name="J. Bacteriol.">
        <title>Genome sequence and comparative analysis of the solvent-producing bacterium Clostridium acetobutylicum.</title>
        <authorList>
            <person name="Nolling J."/>
            <person name="Breton G."/>
            <person name="Omelchenko M.V."/>
            <person name="Makarova K.S."/>
            <person name="Zeng Q."/>
            <person name="Gibson R."/>
            <person name="Lee H.M."/>
            <person name="Dubois J."/>
            <person name="Qiu D."/>
            <person name="Hitti J."/>
            <person name="Wolf Y.I."/>
            <person name="Tatusov R.L."/>
            <person name="Sabathe F."/>
            <person name="Doucette-Stamm L."/>
            <person name="Soucaille P."/>
            <person name="Daly M.J."/>
            <person name="Bennett G.N."/>
            <person name="Koonin E.V."/>
            <person name="Smith D.R."/>
        </authorList>
    </citation>
    <scope>NUCLEOTIDE SEQUENCE [LARGE SCALE GENOMIC DNA]</scope>
    <source>
        <strain evidence="3">ATCC 824 / DSM 792 / JCM 1419 / LMG 5710 / VKM B-1787</strain>
    </source>
</reference>
<dbReference type="STRING" id="272562.CA_C1767"/>
<proteinExistence type="predicted"/>
<dbReference type="PIR" id="B97118">
    <property type="entry name" value="B97118"/>
</dbReference>
<dbReference type="GeneID" id="44998262"/>
<evidence type="ECO:0000313" key="3">
    <source>
        <dbReference type="Proteomes" id="UP000000814"/>
    </source>
</evidence>
<keyword evidence="1" id="KW-1133">Transmembrane helix</keyword>
<dbReference type="Proteomes" id="UP000000814">
    <property type="component" value="Chromosome"/>
</dbReference>
<dbReference type="eggNOG" id="ENOG50315KE">
    <property type="taxonomic scope" value="Bacteria"/>
</dbReference>
<evidence type="ECO:0000313" key="2">
    <source>
        <dbReference type="EMBL" id="AAK79733.1"/>
    </source>
</evidence>
<keyword evidence="1" id="KW-0472">Membrane</keyword>
<dbReference type="PATRIC" id="fig|272562.8.peg.1971"/>
<keyword evidence="1" id="KW-0812">Transmembrane</keyword>
<evidence type="ECO:0000256" key="1">
    <source>
        <dbReference type="SAM" id="Phobius"/>
    </source>
</evidence>
<dbReference type="RefSeq" id="WP_010965074.1">
    <property type="nucleotide sequence ID" value="NC_003030.1"/>
</dbReference>
<feature type="transmembrane region" description="Helical" evidence="1">
    <location>
        <begin position="194"/>
        <end position="216"/>
    </location>
</feature>
<dbReference type="KEGG" id="cac:CA_C1767"/>
<protein>
    <submittedName>
        <fullName evidence="2">Uncharacterized protein</fullName>
    </submittedName>
</protein>
<gene>
    <name evidence="2" type="ordered locus">CA_C1767</name>
</gene>
<sequence length="222" mass="26089">MDDKNLFRNYNDIVVSEEEIEKYETKKVDDDVLSKMKNKVKKLYMKVNMEEAFEKVEKQFEDDEKVEYMFWAETYGVRKYQMVCGGYYSLEGAISNDWGTKTGIVLTNKGIFGIETNDAYGVLKIKNFRFKDVEYIESKKIKNNFTVFAIKSTSGIEIKVEIYNGDRHIKFLNYIRNNNIKVNIRMIQDRKIQIAYVSIIIIIMIFIIFVISSSIMRSGITK</sequence>
<accession>Q97I85</accession>
<dbReference type="AlphaFoldDB" id="Q97I85"/>
<organism evidence="2 3">
    <name type="scientific">Clostridium acetobutylicum (strain ATCC 824 / DSM 792 / JCM 1419 / IAM 19013 / LMG 5710 / NBRC 13948 / NRRL B-527 / VKM B-1787 / 2291 / W)</name>
    <dbReference type="NCBI Taxonomy" id="272562"/>
    <lineage>
        <taxon>Bacteria</taxon>
        <taxon>Bacillati</taxon>
        <taxon>Bacillota</taxon>
        <taxon>Clostridia</taxon>
        <taxon>Eubacteriales</taxon>
        <taxon>Clostridiaceae</taxon>
        <taxon>Clostridium</taxon>
    </lineage>
</organism>
<name>Q97I85_CLOAB</name>
<dbReference type="EMBL" id="AE001437">
    <property type="protein sequence ID" value="AAK79733.1"/>
    <property type="molecule type" value="Genomic_DNA"/>
</dbReference>
<keyword evidence="3" id="KW-1185">Reference proteome</keyword>
<dbReference type="HOGENOM" id="CLU_1243509_0_0_9"/>